<comment type="similarity">
    <text evidence="4">Belongs to the BamB family.</text>
</comment>
<dbReference type="HOGENOM" id="CLU_027480_0_1_6"/>
<dbReference type="InterPro" id="IPR018391">
    <property type="entry name" value="PQQ_b-propeller_rpt"/>
</dbReference>
<dbReference type="Proteomes" id="UP000031623">
    <property type="component" value="Chromosome"/>
</dbReference>
<comment type="function">
    <text evidence="4">Part of the outer membrane protein assembly complex, which is involved in assembly and insertion of beta-barrel proteins into the outer membrane.</text>
</comment>
<accession>A0A090AH85</accession>
<keyword evidence="2 4" id="KW-0472">Membrane</keyword>
<keyword evidence="4" id="KW-0564">Palmitate</keyword>
<dbReference type="STRING" id="40754.THII_3366"/>
<keyword evidence="4" id="KW-0449">Lipoprotein</keyword>
<dbReference type="HAMAP" id="MF_00923">
    <property type="entry name" value="OM_assembly_BamB"/>
    <property type="match status" value="1"/>
</dbReference>
<dbReference type="PROSITE" id="PS51257">
    <property type="entry name" value="PROKAR_LIPOPROTEIN"/>
    <property type="match status" value="1"/>
</dbReference>
<dbReference type="InterPro" id="IPR011047">
    <property type="entry name" value="Quinoprotein_ADH-like_sf"/>
</dbReference>
<keyword evidence="7" id="KW-1185">Reference proteome</keyword>
<dbReference type="InterPro" id="IPR017687">
    <property type="entry name" value="BamB"/>
</dbReference>
<protein>
    <recommendedName>
        <fullName evidence="4">Outer membrane protein assembly factor BamB</fullName>
    </recommendedName>
</protein>
<dbReference type="SUPFAM" id="SSF50998">
    <property type="entry name" value="Quinoprotein alcohol dehydrogenase-like"/>
    <property type="match status" value="1"/>
</dbReference>
<dbReference type="NCBIfam" id="TIGR03300">
    <property type="entry name" value="assembly_YfgL"/>
    <property type="match status" value="1"/>
</dbReference>
<dbReference type="Gene3D" id="2.130.10.10">
    <property type="entry name" value="YVTN repeat-like/Quinoprotein amine dehydrogenase"/>
    <property type="match status" value="1"/>
</dbReference>
<evidence type="ECO:0000313" key="6">
    <source>
        <dbReference type="EMBL" id="BAP57663.1"/>
    </source>
</evidence>
<organism evidence="6 7">
    <name type="scientific">Thioploca ingrica</name>
    <dbReference type="NCBI Taxonomy" id="40754"/>
    <lineage>
        <taxon>Bacteria</taxon>
        <taxon>Pseudomonadati</taxon>
        <taxon>Pseudomonadota</taxon>
        <taxon>Gammaproteobacteria</taxon>
        <taxon>Thiotrichales</taxon>
        <taxon>Thiotrichaceae</taxon>
        <taxon>Thioploca</taxon>
    </lineage>
</organism>
<evidence type="ECO:0000256" key="1">
    <source>
        <dbReference type="ARBA" id="ARBA00022729"/>
    </source>
</evidence>
<evidence type="ECO:0000313" key="7">
    <source>
        <dbReference type="Proteomes" id="UP000031623"/>
    </source>
</evidence>
<evidence type="ECO:0000256" key="4">
    <source>
        <dbReference type="HAMAP-Rule" id="MF_00923"/>
    </source>
</evidence>
<keyword evidence="3 4" id="KW-0998">Cell outer membrane</keyword>
<dbReference type="KEGG" id="tig:THII_3366"/>
<feature type="domain" description="Pyrrolo-quinoline quinone repeat" evidence="5">
    <location>
        <begin position="75"/>
        <end position="307"/>
    </location>
</feature>
<dbReference type="InterPro" id="IPR002372">
    <property type="entry name" value="PQQ_rpt_dom"/>
</dbReference>
<gene>
    <name evidence="4" type="primary">bamB</name>
    <name evidence="6" type="ORF">THII_3366</name>
</gene>
<dbReference type="AlphaFoldDB" id="A0A090AH85"/>
<dbReference type="Pfam" id="PF13360">
    <property type="entry name" value="PQQ_2"/>
    <property type="match status" value="1"/>
</dbReference>
<reference evidence="6 7" key="1">
    <citation type="journal article" date="2014" name="ISME J.">
        <title>Ecophysiology of Thioploca ingrica as revealed by the complete genome sequence supplemented with proteomic evidence.</title>
        <authorList>
            <person name="Kojima H."/>
            <person name="Ogura Y."/>
            <person name="Yamamoto N."/>
            <person name="Togashi T."/>
            <person name="Mori H."/>
            <person name="Watanabe T."/>
            <person name="Nemoto F."/>
            <person name="Kurokawa K."/>
            <person name="Hayashi T."/>
            <person name="Fukui M."/>
        </authorList>
    </citation>
    <scope>NUCLEOTIDE SEQUENCE [LARGE SCALE GENOMIC DNA]</scope>
</reference>
<comment type="subunit">
    <text evidence="4">Part of the Bam complex.</text>
</comment>
<dbReference type="PANTHER" id="PTHR34512">
    <property type="entry name" value="CELL SURFACE PROTEIN"/>
    <property type="match status" value="1"/>
</dbReference>
<dbReference type="GO" id="GO:0043165">
    <property type="term" value="P:Gram-negative-bacterium-type cell outer membrane assembly"/>
    <property type="evidence" value="ECO:0007669"/>
    <property type="project" value="UniProtKB-UniRule"/>
</dbReference>
<dbReference type="EMBL" id="AP014633">
    <property type="protein sequence ID" value="BAP57663.1"/>
    <property type="molecule type" value="Genomic_DNA"/>
</dbReference>
<name>A0A090AH85_9GAMM</name>
<keyword evidence="1 4" id="KW-0732">Signal</keyword>
<evidence type="ECO:0000256" key="3">
    <source>
        <dbReference type="ARBA" id="ARBA00023237"/>
    </source>
</evidence>
<proteinExistence type="inferred from homology"/>
<dbReference type="OrthoDB" id="5173551at2"/>
<dbReference type="InterPro" id="IPR015943">
    <property type="entry name" value="WD40/YVTN_repeat-like_dom_sf"/>
</dbReference>
<dbReference type="SMART" id="SM00564">
    <property type="entry name" value="PQQ"/>
    <property type="match status" value="7"/>
</dbReference>
<dbReference type="GO" id="GO:0009279">
    <property type="term" value="C:cell outer membrane"/>
    <property type="evidence" value="ECO:0007669"/>
    <property type="project" value="UniProtKB-SubCell"/>
</dbReference>
<evidence type="ECO:0000259" key="5">
    <source>
        <dbReference type="Pfam" id="PF13360"/>
    </source>
</evidence>
<dbReference type="PANTHER" id="PTHR34512:SF30">
    <property type="entry name" value="OUTER MEMBRANE PROTEIN ASSEMBLY FACTOR BAMB"/>
    <property type="match status" value="1"/>
</dbReference>
<evidence type="ECO:0000256" key="2">
    <source>
        <dbReference type="ARBA" id="ARBA00023136"/>
    </source>
</evidence>
<comment type="subcellular location">
    <subcellularLocation>
        <location evidence="4">Cell outer membrane</location>
        <topology evidence="4">Lipid-anchor</topology>
    </subcellularLocation>
</comment>
<sequence length="381" mass="41775">MFKYLLLSFLGIGLSGCSIFSGKDNTEPPAPLVNFSPTLTLKTVWTARTGSNVSQDYLRIGPTFHDEQLLITSPQGQVQALNFKEGNRIWTQQLEVPISSSAGVGENLILVGSHKGDVVALSATDGKEIWRTQVSSEVLVPPQISQGVVVVRTADGKLFGLTSQNGKQLWVYERSTVPLLTLRGTSTPLVVNDLIIAGFDNGKLAALELHTGKVLWEAPIAVPSGRTELERMVDIDADPLLANKVIYVSSYQGRTVAIDLLQGKLLWERDIFSYVGLGIDDHALYVTDTKSHIWALDRNTGASLWKQTQLQARGLTAPVSIGDYVVVGDKEGYLHWLQRDNGQFAARYRLSHYRILVPPLVVGDTLVAYDSRGQLVVLQPN</sequence>
<dbReference type="GO" id="GO:0051205">
    <property type="term" value="P:protein insertion into membrane"/>
    <property type="evidence" value="ECO:0007669"/>
    <property type="project" value="UniProtKB-UniRule"/>
</dbReference>